<comment type="caution">
    <text evidence="2">The sequence shown here is derived from an EMBL/GenBank/DDBJ whole genome shotgun (WGS) entry which is preliminary data.</text>
</comment>
<gene>
    <name evidence="2" type="ORF">EIG99_12105</name>
</gene>
<keyword evidence="1" id="KW-0472">Membrane</keyword>
<dbReference type="NCBIfam" id="TIGR01655">
    <property type="entry name" value="yxeA_fam"/>
    <property type="match status" value="1"/>
</dbReference>
<dbReference type="AlphaFoldDB" id="A0A4Q7CLL4"/>
<evidence type="ECO:0000313" key="3">
    <source>
        <dbReference type="Proteomes" id="UP000293854"/>
    </source>
</evidence>
<name>A0A4Q7CLL4_9STAP</name>
<protein>
    <submittedName>
        <fullName evidence="2">YxeA family protein</fullName>
    </submittedName>
</protein>
<dbReference type="SUPFAM" id="SSF159121">
    <property type="entry name" value="BC4932-like"/>
    <property type="match status" value="1"/>
</dbReference>
<evidence type="ECO:0000256" key="1">
    <source>
        <dbReference type="SAM" id="Phobius"/>
    </source>
</evidence>
<reference evidence="2 3" key="1">
    <citation type="submission" date="2018-11" db="EMBL/GenBank/DDBJ databases">
        <title>Genomic profiling of Staphylococcus species from a Poultry farm system in KwaZulu-Natal, South Africa.</title>
        <authorList>
            <person name="Amoako D.G."/>
            <person name="Somboro A.M."/>
            <person name="Abia A.L.K."/>
            <person name="Bester L.A."/>
            <person name="Essack S.Y."/>
        </authorList>
    </citation>
    <scope>NUCLEOTIDE SEQUENCE [LARGE SCALE GENOMIC DNA]</scope>
    <source>
        <strain evidence="2 3">SA11</strain>
    </source>
</reference>
<dbReference type="Pfam" id="PF06486">
    <property type="entry name" value="DUF1093"/>
    <property type="match status" value="1"/>
</dbReference>
<organism evidence="2 3">
    <name type="scientific">Staphylococcus condimenti</name>
    <dbReference type="NCBI Taxonomy" id="70255"/>
    <lineage>
        <taxon>Bacteria</taxon>
        <taxon>Bacillati</taxon>
        <taxon>Bacillota</taxon>
        <taxon>Bacilli</taxon>
        <taxon>Bacillales</taxon>
        <taxon>Staphylococcaceae</taxon>
        <taxon>Staphylococcus</taxon>
    </lineage>
</organism>
<keyword evidence="1" id="KW-0812">Transmembrane</keyword>
<dbReference type="InterPro" id="IPR006542">
    <property type="entry name" value="DUF1093"/>
</dbReference>
<dbReference type="Gene3D" id="2.40.50.480">
    <property type="match status" value="1"/>
</dbReference>
<dbReference type="PANTHER" id="PTHR36433:SF2">
    <property type="entry name" value="YXEA FAMILY PROTEIN"/>
    <property type="match status" value="1"/>
</dbReference>
<feature type="transmembrane region" description="Helical" evidence="1">
    <location>
        <begin position="6"/>
        <end position="23"/>
    </location>
</feature>
<keyword evidence="1" id="KW-1133">Transmembrane helix</keyword>
<proteinExistence type="predicted"/>
<dbReference type="Proteomes" id="UP000293854">
    <property type="component" value="Unassembled WGS sequence"/>
</dbReference>
<accession>A0A4Q7CLL4</accession>
<sequence length="125" mass="14852">MKRTFIIILPFIFFASALIYIFSNDKHQEGEYFAILHQFNPLVKKEESYLKTKRPDKQLEYNRVSYTQPVYNEKGKSRKITFEAIQKLKTDHYLKIKHKGAHVETFEEVSKNDVPQQALKAIEKE</sequence>
<evidence type="ECO:0000313" key="2">
    <source>
        <dbReference type="EMBL" id="RZI00236.1"/>
    </source>
</evidence>
<dbReference type="InterPro" id="IPR036166">
    <property type="entry name" value="YxeA-like_sf"/>
</dbReference>
<dbReference type="RefSeq" id="WP_130135782.1">
    <property type="nucleotide sequence ID" value="NZ_RQTE01000316.1"/>
</dbReference>
<dbReference type="PANTHER" id="PTHR36433">
    <property type="entry name" value="HYPOTHETICAL CYTOSOLIC PROTEIN"/>
    <property type="match status" value="1"/>
</dbReference>
<dbReference type="EMBL" id="RQTE01000316">
    <property type="protein sequence ID" value="RZI00236.1"/>
    <property type="molecule type" value="Genomic_DNA"/>
</dbReference>